<sequence length="234" mass="24528">MVAGGARCGRCRAAVKTQAAVESGAGSPPPAGSKDGAEPGLRCHGPPACGSGGCVLAVQIACGAARTCRRRWPVAPPPRRAVAPSGVERNGVILRAHGSGLPAESAWAQPRGWATGLPLLELASRGINKGPSEGRGDLRARNGRRAAEQRWAGLLVLLHSAVLEVQTSRPGPRSRPGEVIFCLQSEVAGERNYCQLRRLEGWRVGPLWCRAGRTWESEVERGARLGVASEGLAC</sequence>
<name>A0AAV7T4D8_PLEWA</name>
<evidence type="ECO:0000313" key="3">
    <source>
        <dbReference type="Proteomes" id="UP001066276"/>
    </source>
</evidence>
<feature type="region of interest" description="Disordered" evidence="1">
    <location>
        <begin position="19"/>
        <end position="39"/>
    </location>
</feature>
<gene>
    <name evidence="2" type="ORF">NDU88_003176</name>
</gene>
<reference evidence="2" key="1">
    <citation type="journal article" date="2022" name="bioRxiv">
        <title>Sequencing and chromosome-scale assembly of the giantPleurodeles waltlgenome.</title>
        <authorList>
            <person name="Brown T."/>
            <person name="Elewa A."/>
            <person name="Iarovenko S."/>
            <person name="Subramanian E."/>
            <person name="Araus A.J."/>
            <person name="Petzold A."/>
            <person name="Susuki M."/>
            <person name="Suzuki K.-i.T."/>
            <person name="Hayashi T."/>
            <person name="Toyoda A."/>
            <person name="Oliveira C."/>
            <person name="Osipova E."/>
            <person name="Leigh N.D."/>
            <person name="Simon A."/>
            <person name="Yun M.H."/>
        </authorList>
    </citation>
    <scope>NUCLEOTIDE SEQUENCE</scope>
    <source>
        <strain evidence="2">20211129_DDA</strain>
        <tissue evidence="2">Liver</tissue>
    </source>
</reference>
<proteinExistence type="predicted"/>
<evidence type="ECO:0000313" key="2">
    <source>
        <dbReference type="EMBL" id="KAJ1171313.1"/>
    </source>
</evidence>
<protein>
    <submittedName>
        <fullName evidence="2">Uncharacterized protein</fullName>
    </submittedName>
</protein>
<dbReference type="AlphaFoldDB" id="A0AAV7T4D8"/>
<organism evidence="2 3">
    <name type="scientific">Pleurodeles waltl</name>
    <name type="common">Iberian ribbed newt</name>
    <dbReference type="NCBI Taxonomy" id="8319"/>
    <lineage>
        <taxon>Eukaryota</taxon>
        <taxon>Metazoa</taxon>
        <taxon>Chordata</taxon>
        <taxon>Craniata</taxon>
        <taxon>Vertebrata</taxon>
        <taxon>Euteleostomi</taxon>
        <taxon>Amphibia</taxon>
        <taxon>Batrachia</taxon>
        <taxon>Caudata</taxon>
        <taxon>Salamandroidea</taxon>
        <taxon>Salamandridae</taxon>
        <taxon>Pleurodelinae</taxon>
        <taxon>Pleurodeles</taxon>
    </lineage>
</organism>
<dbReference type="EMBL" id="JANPWB010000007">
    <property type="protein sequence ID" value="KAJ1171313.1"/>
    <property type="molecule type" value="Genomic_DNA"/>
</dbReference>
<evidence type="ECO:0000256" key="1">
    <source>
        <dbReference type="SAM" id="MobiDB-lite"/>
    </source>
</evidence>
<keyword evidence="3" id="KW-1185">Reference proteome</keyword>
<accession>A0AAV7T4D8</accession>
<comment type="caution">
    <text evidence="2">The sequence shown here is derived from an EMBL/GenBank/DDBJ whole genome shotgun (WGS) entry which is preliminary data.</text>
</comment>
<dbReference type="Proteomes" id="UP001066276">
    <property type="component" value="Chromosome 4_1"/>
</dbReference>